<feature type="domain" description="DUF4124" evidence="3">
    <location>
        <begin position="16"/>
        <end position="62"/>
    </location>
</feature>
<dbReference type="PANTHER" id="PTHR34386:SF1">
    <property type="entry name" value="GLUTAREDOXIN-LIKE PROTEIN NRDH"/>
    <property type="match status" value="1"/>
</dbReference>
<dbReference type="GO" id="GO:0045454">
    <property type="term" value="P:cell redox homeostasis"/>
    <property type="evidence" value="ECO:0007669"/>
    <property type="project" value="TreeGrafter"/>
</dbReference>
<reference evidence="4" key="1">
    <citation type="submission" date="2021-11" db="EMBL/GenBank/DDBJ databases">
        <title>BS-T2-15 a new species belonging to the Comamonadaceae family isolated from the soil of a French oak forest.</title>
        <authorList>
            <person name="Mieszkin S."/>
            <person name="Alain K."/>
        </authorList>
    </citation>
    <scope>NUCLEOTIDE SEQUENCE</scope>
    <source>
        <strain evidence="4">BS-T2-15</strain>
    </source>
</reference>
<sequence>MNAIARPTAWLRAGVLLAVATASAQTVYKSVGPDGRIVYSDHAPTTGRLEKTMKFELASSALPASAASYMEQFRKTHPNGSVQVATGKGVTLYSAVWCGYCTKAKAWLGGHGVAYNNIDIDAPGGMAALAQASGGRTGVPVLVVDGRTLNGFSDGAYDAAFKNRP</sequence>
<dbReference type="EMBL" id="JAJLJH010000001">
    <property type="protein sequence ID" value="MCK9684665.1"/>
    <property type="molecule type" value="Genomic_DNA"/>
</dbReference>
<dbReference type="RefSeq" id="WP_275680692.1">
    <property type="nucleotide sequence ID" value="NZ_JAJLJH010000001.1"/>
</dbReference>
<evidence type="ECO:0000256" key="1">
    <source>
        <dbReference type="SAM" id="SignalP"/>
    </source>
</evidence>
<evidence type="ECO:0000259" key="3">
    <source>
        <dbReference type="Pfam" id="PF13511"/>
    </source>
</evidence>
<accession>A0A9X2C169</accession>
<proteinExistence type="predicted"/>
<dbReference type="InterPro" id="IPR002109">
    <property type="entry name" value="Glutaredoxin"/>
</dbReference>
<feature type="signal peptide" evidence="1">
    <location>
        <begin position="1"/>
        <end position="24"/>
    </location>
</feature>
<dbReference type="AlphaFoldDB" id="A0A9X2C169"/>
<keyword evidence="5" id="KW-1185">Reference proteome</keyword>
<dbReference type="Pfam" id="PF00462">
    <property type="entry name" value="Glutaredoxin"/>
    <property type="match status" value="1"/>
</dbReference>
<organism evidence="4 5">
    <name type="scientific">Scleromatobacter humisilvae</name>
    <dbReference type="NCBI Taxonomy" id="2897159"/>
    <lineage>
        <taxon>Bacteria</taxon>
        <taxon>Pseudomonadati</taxon>
        <taxon>Pseudomonadota</taxon>
        <taxon>Betaproteobacteria</taxon>
        <taxon>Burkholderiales</taxon>
        <taxon>Sphaerotilaceae</taxon>
        <taxon>Scleromatobacter</taxon>
    </lineage>
</organism>
<dbReference type="Proteomes" id="UP001139353">
    <property type="component" value="Unassembled WGS sequence"/>
</dbReference>
<dbReference type="CDD" id="cd02976">
    <property type="entry name" value="NrdH"/>
    <property type="match status" value="1"/>
</dbReference>
<feature type="domain" description="Glutaredoxin" evidence="2">
    <location>
        <begin position="90"/>
        <end position="147"/>
    </location>
</feature>
<evidence type="ECO:0000259" key="2">
    <source>
        <dbReference type="Pfam" id="PF00462"/>
    </source>
</evidence>
<dbReference type="Pfam" id="PF13511">
    <property type="entry name" value="DUF4124"/>
    <property type="match status" value="1"/>
</dbReference>
<protein>
    <submittedName>
        <fullName evidence="4">Glutaredoxin family protein</fullName>
    </submittedName>
</protein>
<keyword evidence="1" id="KW-0732">Signal</keyword>
<dbReference type="InterPro" id="IPR025392">
    <property type="entry name" value="DUF4124"/>
</dbReference>
<name>A0A9X2C169_9BURK</name>
<feature type="chain" id="PRO_5040974427" evidence="1">
    <location>
        <begin position="25"/>
        <end position="165"/>
    </location>
</feature>
<evidence type="ECO:0000313" key="4">
    <source>
        <dbReference type="EMBL" id="MCK9684665.1"/>
    </source>
</evidence>
<dbReference type="InterPro" id="IPR036249">
    <property type="entry name" value="Thioredoxin-like_sf"/>
</dbReference>
<gene>
    <name evidence="4" type="ORF">LPC04_02975</name>
</gene>
<dbReference type="Gene3D" id="3.40.30.10">
    <property type="entry name" value="Glutaredoxin"/>
    <property type="match status" value="1"/>
</dbReference>
<dbReference type="SUPFAM" id="SSF52833">
    <property type="entry name" value="Thioredoxin-like"/>
    <property type="match status" value="1"/>
</dbReference>
<dbReference type="GO" id="GO:0009055">
    <property type="term" value="F:electron transfer activity"/>
    <property type="evidence" value="ECO:0007669"/>
    <property type="project" value="TreeGrafter"/>
</dbReference>
<dbReference type="PROSITE" id="PS51354">
    <property type="entry name" value="GLUTAREDOXIN_2"/>
    <property type="match status" value="1"/>
</dbReference>
<dbReference type="PANTHER" id="PTHR34386">
    <property type="entry name" value="GLUTAREDOXIN"/>
    <property type="match status" value="1"/>
</dbReference>
<comment type="caution">
    <text evidence="4">The sequence shown here is derived from an EMBL/GenBank/DDBJ whole genome shotgun (WGS) entry which is preliminary data.</text>
</comment>
<evidence type="ECO:0000313" key="5">
    <source>
        <dbReference type="Proteomes" id="UP001139353"/>
    </source>
</evidence>
<dbReference type="InterPro" id="IPR051548">
    <property type="entry name" value="Grx-like_ET"/>
</dbReference>